<dbReference type="EMBL" id="JAWIIJ010000005">
    <property type="protein sequence ID" value="MDV2078775.1"/>
    <property type="molecule type" value="Genomic_DNA"/>
</dbReference>
<accession>A0ABU3VWX1</accession>
<keyword evidence="1" id="KW-0472">Membrane</keyword>
<keyword evidence="1" id="KW-1133">Transmembrane helix</keyword>
<comment type="caution">
    <text evidence="2">The sequence shown here is derived from an EMBL/GenBank/DDBJ whole genome shotgun (WGS) entry which is preliminary data.</text>
</comment>
<protein>
    <recommendedName>
        <fullName evidence="4">Paraquat-inducible protein A</fullName>
    </recommendedName>
</protein>
<evidence type="ECO:0000313" key="2">
    <source>
        <dbReference type="EMBL" id="MDV2078775.1"/>
    </source>
</evidence>
<reference evidence="2 3" key="1">
    <citation type="submission" date="2023-10" db="EMBL/GenBank/DDBJ databases">
        <title>Characteristics and mechanism of a salt-tolerant marine origin heterotrophic nitrifying- aerobic denitrifying bacteria Marinobacter xestospongiae HN1.</title>
        <authorList>
            <person name="Qi R."/>
        </authorList>
    </citation>
    <scope>NUCLEOTIDE SEQUENCE [LARGE SCALE GENOMIC DNA]</scope>
    <source>
        <strain evidence="2 3">HN1</strain>
    </source>
</reference>
<gene>
    <name evidence="2" type="ORF">RYS15_08765</name>
</gene>
<dbReference type="RefSeq" id="WP_316973473.1">
    <property type="nucleotide sequence ID" value="NZ_JAWIIJ010000005.1"/>
</dbReference>
<evidence type="ECO:0000256" key="1">
    <source>
        <dbReference type="SAM" id="Phobius"/>
    </source>
</evidence>
<keyword evidence="1" id="KW-0812">Transmembrane</keyword>
<evidence type="ECO:0000313" key="3">
    <source>
        <dbReference type="Proteomes" id="UP001269819"/>
    </source>
</evidence>
<sequence length="178" mass="19078">MKHEATLPPLPRSLKFGLLATLGLFLTLLAINQLLVSPVASKGIVDLELASNAERTLAILASWGEQGVLWAQVSLWLDFLFIAIYVVSLLALTGYLLQDRPGIRERKVGHSVRALFVGAGVCDVAENVLLLNNLSAPSDSVSLAAALCAMIKFTALLLGGAGLLVIRAERRHPLETSR</sequence>
<name>A0ABU3VWX1_9GAMM</name>
<feature type="transmembrane region" description="Helical" evidence="1">
    <location>
        <begin position="110"/>
        <end position="131"/>
    </location>
</feature>
<dbReference type="Proteomes" id="UP001269819">
    <property type="component" value="Unassembled WGS sequence"/>
</dbReference>
<proteinExistence type="predicted"/>
<feature type="transmembrane region" description="Helical" evidence="1">
    <location>
        <begin position="79"/>
        <end position="98"/>
    </location>
</feature>
<evidence type="ECO:0008006" key="4">
    <source>
        <dbReference type="Google" id="ProtNLM"/>
    </source>
</evidence>
<organism evidence="2 3">
    <name type="scientific">Marinobacter xestospongiae</name>
    <dbReference type="NCBI Taxonomy" id="994319"/>
    <lineage>
        <taxon>Bacteria</taxon>
        <taxon>Pseudomonadati</taxon>
        <taxon>Pseudomonadota</taxon>
        <taxon>Gammaproteobacteria</taxon>
        <taxon>Pseudomonadales</taxon>
        <taxon>Marinobacteraceae</taxon>
        <taxon>Marinobacter</taxon>
    </lineage>
</organism>
<feature type="transmembrane region" description="Helical" evidence="1">
    <location>
        <begin position="143"/>
        <end position="166"/>
    </location>
</feature>
<keyword evidence="3" id="KW-1185">Reference proteome</keyword>